<dbReference type="Proteomes" id="UP000061362">
    <property type="component" value="Chromosome"/>
</dbReference>
<dbReference type="OrthoDB" id="43884at2157"/>
<feature type="transmembrane region" description="Helical" evidence="1">
    <location>
        <begin position="80"/>
        <end position="99"/>
    </location>
</feature>
<evidence type="ECO:0000313" key="11">
    <source>
        <dbReference type="Proteomes" id="UP000062398"/>
    </source>
</evidence>
<dbReference type="AlphaFoldDB" id="A0A088E563"/>
<dbReference type="GeneID" id="91754773"/>
<dbReference type="Proteomes" id="UP000062398">
    <property type="component" value="Chromosome"/>
</dbReference>
<dbReference type="Proteomes" id="UP000056255">
    <property type="component" value="Chromosome"/>
</dbReference>
<evidence type="ECO:0000313" key="13">
    <source>
        <dbReference type="Proteomes" id="UP000068832"/>
    </source>
</evidence>
<evidence type="ECO:0000313" key="8">
    <source>
        <dbReference type="Proteomes" id="UP000029084"/>
    </source>
</evidence>
<feature type="transmembrane region" description="Helical" evidence="1">
    <location>
        <begin position="57"/>
        <end position="74"/>
    </location>
</feature>
<organism evidence="2 8">
    <name type="scientific">Metallosphaera sedula</name>
    <dbReference type="NCBI Taxonomy" id="43687"/>
    <lineage>
        <taxon>Archaea</taxon>
        <taxon>Thermoproteota</taxon>
        <taxon>Thermoprotei</taxon>
        <taxon>Sulfolobales</taxon>
        <taxon>Sulfolobaceae</taxon>
        <taxon>Metallosphaera</taxon>
    </lineage>
</organism>
<evidence type="ECO:0000313" key="6">
    <source>
        <dbReference type="EMBL" id="AKV80219.1"/>
    </source>
</evidence>
<dbReference type="Proteomes" id="UP000062475">
    <property type="component" value="Chromosome"/>
</dbReference>
<dbReference type="EMBL" id="CP012173">
    <property type="protein sequence ID" value="AKV75727.1"/>
    <property type="molecule type" value="Genomic_DNA"/>
</dbReference>
<keyword evidence="1" id="KW-1133">Transmembrane helix</keyword>
<dbReference type="Proteomes" id="UP000029084">
    <property type="component" value="Chromosome"/>
</dbReference>
<dbReference type="EMBL" id="CP012176">
    <property type="protein sequence ID" value="AKV82465.1"/>
    <property type="molecule type" value="Genomic_DNA"/>
</dbReference>
<accession>A0A088E563</accession>
<dbReference type="EMBL" id="CP012174">
    <property type="protein sequence ID" value="AKV77974.1"/>
    <property type="molecule type" value="Genomic_DNA"/>
</dbReference>
<feature type="transmembrane region" description="Helical" evidence="1">
    <location>
        <begin position="29"/>
        <end position="50"/>
    </location>
</feature>
<evidence type="ECO:0000256" key="1">
    <source>
        <dbReference type="SAM" id="Phobius"/>
    </source>
</evidence>
<evidence type="ECO:0000313" key="7">
    <source>
        <dbReference type="EMBL" id="AKV82465.1"/>
    </source>
</evidence>
<dbReference type="Proteomes" id="UP000068832">
    <property type="component" value="Chromosome"/>
</dbReference>
<dbReference type="EMBL" id="CP012175">
    <property type="protein sequence ID" value="AKV80219.1"/>
    <property type="molecule type" value="Genomic_DNA"/>
</dbReference>
<evidence type="ECO:0000313" key="10">
    <source>
        <dbReference type="Proteomes" id="UP000061362"/>
    </source>
</evidence>
<evidence type="ECO:0000313" key="5">
    <source>
        <dbReference type="EMBL" id="AKV77974.1"/>
    </source>
</evidence>
<reference evidence="7 9" key="3">
    <citation type="submission" date="2015-07" db="EMBL/GenBank/DDBJ databases">
        <title>Physiological, transcriptional responses and genome re-sequencing of acid resistant extremely thermoacidophilic Metallosphaera sedula SARC-M1.</title>
        <authorList>
            <person name="Ai C."/>
            <person name="McCarthy S."/>
            <person name="Eckrich V."/>
            <person name="Rudrappa D."/>
            <person name="Qiu G."/>
            <person name="Blum P."/>
        </authorList>
    </citation>
    <scope>NUCLEOTIDE SEQUENCE [LARGE SCALE GENOMIC DNA]</scope>
    <source>
        <strain evidence="7 9">SARC-M1</strain>
    </source>
</reference>
<keyword evidence="1" id="KW-0472">Membrane</keyword>
<evidence type="ECO:0000313" key="2">
    <source>
        <dbReference type="EMBL" id="AIM26490.1"/>
    </source>
</evidence>
<keyword evidence="1" id="KW-0812">Transmembrane</keyword>
<evidence type="ECO:0000313" key="4">
    <source>
        <dbReference type="EMBL" id="AKV75727.1"/>
    </source>
</evidence>
<gene>
    <name evidence="2" type="ORF">HA72_0326</name>
    <name evidence="3" type="ORF">MsedA_0339</name>
    <name evidence="4" type="ORF">MsedB_0339</name>
    <name evidence="5" type="ORF">MsedC_0338</name>
    <name evidence="6" type="ORF">MsedD_0339</name>
    <name evidence="7" type="ORF">MsedE_0339</name>
</gene>
<sequence length="180" mass="19704" precursor="true">MNKKMLALGLILAVVGLNPATEELEFHSATAYMLSHYAVVSSGFILGYLLLRNDWKFSVIGVVPVIFWHLPLPFSLGAGILEFRVLLDVSLLLGGFLLGSSIHALPQWSKISLFALYMLGDTVLSILLVIGSPEYSNKVYPFSPYSPESLPLAGIFMIVAMNVILATVIYLAFRSVLRGL</sequence>
<dbReference type="Pfam" id="PF07185">
    <property type="entry name" value="DUF1404"/>
    <property type="match status" value="1"/>
</dbReference>
<feature type="transmembrane region" description="Helical" evidence="1">
    <location>
        <begin position="150"/>
        <end position="173"/>
    </location>
</feature>
<dbReference type="EMBL" id="CP012172">
    <property type="protein sequence ID" value="AKV73485.1"/>
    <property type="molecule type" value="Genomic_DNA"/>
</dbReference>
<proteinExistence type="predicted"/>
<dbReference type="InterPro" id="IPR009844">
    <property type="entry name" value="DUF1404"/>
</dbReference>
<evidence type="ECO:0000313" key="9">
    <source>
        <dbReference type="Proteomes" id="UP000056255"/>
    </source>
</evidence>
<dbReference type="PATRIC" id="fig|43687.5.peg.335"/>
<dbReference type="OMA" id="YMLSHYA"/>
<name>A0A088E563_9CREN</name>
<dbReference type="EMBL" id="CP008822">
    <property type="protein sequence ID" value="AIM26490.1"/>
    <property type="molecule type" value="Genomic_DNA"/>
</dbReference>
<reference evidence="10 11" key="2">
    <citation type="journal article" date="2015" name="Genome Announc.">
        <title>Complete Genome Sequences of Evolved Arsenate-Resistant Metallosphaera sedula Strains.</title>
        <authorList>
            <person name="Ai C."/>
            <person name="McCarthy S."/>
            <person name="Schackwitz W."/>
            <person name="Martin J."/>
            <person name="Lipzen A."/>
            <person name="Blum P."/>
        </authorList>
    </citation>
    <scope>NUCLEOTIDE SEQUENCE [LARGE SCALE GENOMIC DNA]</scope>
    <source>
        <strain evidence="5 11">ARS120-1</strain>
        <strain evidence="6 10">ARS120-2</strain>
        <strain evidence="3 13">ARS50-1</strain>
        <strain evidence="4 12">ARS50-2</strain>
    </source>
</reference>
<evidence type="ECO:0000313" key="3">
    <source>
        <dbReference type="EMBL" id="AKV73485.1"/>
    </source>
</evidence>
<evidence type="ECO:0000313" key="12">
    <source>
        <dbReference type="Proteomes" id="UP000062475"/>
    </source>
</evidence>
<feature type="transmembrane region" description="Helical" evidence="1">
    <location>
        <begin position="111"/>
        <end position="130"/>
    </location>
</feature>
<reference evidence="2 8" key="1">
    <citation type="journal article" date="2014" name="J. Bacteriol.">
        <title>Role of an Archaeal PitA Transporter in the Copper and Arsenic Resistance of Metallosphaera sedula, an Extreme Thermoacidophile.</title>
        <authorList>
            <person name="McCarthy S."/>
            <person name="Ai C."/>
            <person name="Wheaton G."/>
            <person name="Tevatia R."/>
            <person name="Eckrich V."/>
            <person name="Kelly R."/>
            <person name="Blum P."/>
        </authorList>
    </citation>
    <scope>NUCLEOTIDE SEQUENCE [LARGE SCALE GENOMIC DNA]</scope>
    <source>
        <strain evidence="2 8">CuR1</strain>
    </source>
</reference>
<evidence type="ECO:0008006" key="14">
    <source>
        <dbReference type="Google" id="ProtNLM"/>
    </source>
</evidence>
<protein>
    <recommendedName>
        <fullName evidence="14">DUF1404 domain-containing protein</fullName>
    </recommendedName>
</protein>
<dbReference type="RefSeq" id="WP_011921471.1">
    <property type="nucleotide sequence ID" value="NZ_AP019770.1"/>
</dbReference>